<proteinExistence type="predicted"/>
<organism evidence="2 3">
    <name type="scientific">Panicum virgatum</name>
    <name type="common">Blackwell switchgrass</name>
    <dbReference type="NCBI Taxonomy" id="38727"/>
    <lineage>
        <taxon>Eukaryota</taxon>
        <taxon>Viridiplantae</taxon>
        <taxon>Streptophyta</taxon>
        <taxon>Embryophyta</taxon>
        <taxon>Tracheophyta</taxon>
        <taxon>Spermatophyta</taxon>
        <taxon>Magnoliopsida</taxon>
        <taxon>Liliopsida</taxon>
        <taxon>Poales</taxon>
        <taxon>Poaceae</taxon>
        <taxon>PACMAD clade</taxon>
        <taxon>Panicoideae</taxon>
        <taxon>Panicodae</taxon>
        <taxon>Paniceae</taxon>
        <taxon>Panicinae</taxon>
        <taxon>Panicum</taxon>
        <taxon>Panicum sect. Hiantes</taxon>
    </lineage>
</organism>
<dbReference type="Proteomes" id="UP000823388">
    <property type="component" value="Chromosome 3K"/>
</dbReference>
<evidence type="ECO:0000313" key="3">
    <source>
        <dbReference type="Proteomes" id="UP000823388"/>
    </source>
</evidence>
<dbReference type="EMBL" id="CM029041">
    <property type="protein sequence ID" value="KAG2628784.1"/>
    <property type="molecule type" value="Genomic_DNA"/>
</dbReference>
<gene>
    <name evidence="2" type="ORF">PVAP13_3KG413400</name>
</gene>
<feature type="region of interest" description="Disordered" evidence="1">
    <location>
        <begin position="53"/>
        <end position="117"/>
    </location>
</feature>
<feature type="region of interest" description="Disordered" evidence="1">
    <location>
        <begin position="1"/>
        <end position="29"/>
    </location>
</feature>
<protein>
    <submittedName>
        <fullName evidence="2">Uncharacterized protein</fullName>
    </submittedName>
</protein>
<comment type="caution">
    <text evidence="2">The sequence shown here is derived from an EMBL/GenBank/DDBJ whole genome shotgun (WGS) entry which is preliminary data.</text>
</comment>
<dbReference type="AlphaFoldDB" id="A0A8T0V5X3"/>
<accession>A0A8T0V5X3</accession>
<sequence>MSDEAAASGDTSATVHPSSASTRNDSSSDAFEAVAAEFLSDLAEDDKIEAQLFRGASPGARRQTAAQQEALRRQVAESRAQARRLKGPGGTRASSCRPTCPGTRRRRRSSAPRGDFR</sequence>
<name>A0A8T0V5X3_PANVG</name>
<reference evidence="2" key="1">
    <citation type="submission" date="2020-05" db="EMBL/GenBank/DDBJ databases">
        <title>WGS assembly of Panicum virgatum.</title>
        <authorList>
            <person name="Lovell J.T."/>
            <person name="Jenkins J."/>
            <person name="Shu S."/>
            <person name="Juenger T.E."/>
            <person name="Schmutz J."/>
        </authorList>
    </citation>
    <scope>NUCLEOTIDE SEQUENCE</scope>
    <source>
        <strain evidence="2">AP13</strain>
    </source>
</reference>
<feature type="compositionally biased region" description="Low complexity" evidence="1">
    <location>
        <begin position="18"/>
        <end position="29"/>
    </location>
</feature>
<keyword evidence="3" id="KW-1185">Reference proteome</keyword>
<evidence type="ECO:0000313" key="2">
    <source>
        <dbReference type="EMBL" id="KAG2628784.1"/>
    </source>
</evidence>
<evidence type="ECO:0000256" key="1">
    <source>
        <dbReference type="SAM" id="MobiDB-lite"/>
    </source>
</evidence>